<dbReference type="EMBL" id="GBXM01088888">
    <property type="protein sequence ID" value="JAH19689.1"/>
    <property type="molecule type" value="Transcribed_RNA"/>
</dbReference>
<reference evidence="1" key="1">
    <citation type="submission" date="2014-11" db="EMBL/GenBank/DDBJ databases">
        <authorList>
            <person name="Amaro Gonzalez C."/>
        </authorList>
    </citation>
    <scope>NUCLEOTIDE SEQUENCE</scope>
</reference>
<sequence length="58" mass="6631">MRGVWFNCSKPLCISLDLNSTCTSFEACNYQFVSYSVMLFSTAMTTMHNPLELRSYCS</sequence>
<accession>A0A0E9QS60</accession>
<evidence type="ECO:0000313" key="1">
    <source>
        <dbReference type="EMBL" id="JAH19689.1"/>
    </source>
</evidence>
<reference evidence="1" key="2">
    <citation type="journal article" date="2015" name="Fish Shellfish Immunol.">
        <title>Early steps in the European eel (Anguilla anguilla)-Vibrio vulnificus interaction in the gills: Role of the RtxA13 toxin.</title>
        <authorList>
            <person name="Callol A."/>
            <person name="Pajuelo D."/>
            <person name="Ebbesson L."/>
            <person name="Teles M."/>
            <person name="MacKenzie S."/>
            <person name="Amaro C."/>
        </authorList>
    </citation>
    <scope>NUCLEOTIDE SEQUENCE</scope>
</reference>
<name>A0A0E9QS60_ANGAN</name>
<dbReference type="AlphaFoldDB" id="A0A0E9QS60"/>
<protein>
    <submittedName>
        <fullName evidence="1">Uncharacterized protein</fullName>
    </submittedName>
</protein>
<proteinExistence type="predicted"/>
<organism evidence="1">
    <name type="scientific">Anguilla anguilla</name>
    <name type="common">European freshwater eel</name>
    <name type="synonym">Muraena anguilla</name>
    <dbReference type="NCBI Taxonomy" id="7936"/>
    <lineage>
        <taxon>Eukaryota</taxon>
        <taxon>Metazoa</taxon>
        <taxon>Chordata</taxon>
        <taxon>Craniata</taxon>
        <taxon>Vertebrata</taxon>
        <taxon>Euteleostomi</taxon>
        <taxon>Actinopterygii</taxon>
        <taxon>Neopterygii</taxon>
        <taxon>Teleostei</taxon>
        <taxon>Anguilliformes</taxon>
        <taxon>Anguillidae</taxon>
        <taxon>Anguilla</taxon>
    </lineage>
</organism>